<protein>
    <submittedName>
        <fullName evidence="2">Uncharacterized protein</fullName>
    </submittedName>
</protein>
<organism evidence="2 3">
    <name type="scientific">Leersia perrieri</name>
    <dbReference type="NCBI Taxonomy" id="77586"/>
    <lineage>
        <taxon>Eukaryota</taxon>
        <taxon>Viridiplantae</taxon>
        <taxon>Streptophyta</taxon>
        <taxon>Embryophyta</taxon>
        <taxon>Tracheophyta</taxon>
        <taxon>Spermatophyta</taxon>
        <taxon>Magnoliopsida</taxon>
        <taxon>Liliopsida</taxon>
        <taxon>Poales</taxon>
        <taxon>Poaceae</taxon>
        <taxon>BOP clade</taxon>
        <taxon>Oryzoideae</taxon>
        <taxon>Oryzeae</taxon>
        <taxon>Oryzinae</taxon>
        <taxon>Leersia</taxon>
    </lineage>
</organism>
<reference evidence="2 3" key="1">
    <citation type="submission" date="2012-08" db="EMBL/GenBank/DDBJ databases">
        <title>Oryza genome evolution.</title>
        <authorList>
            <person name="Wing R.A."/>
        </authorList>
    </citation>
    <scope>NUCLEOTIDE SEQUENCE</scope>
</reference>
<dbReference type="Proteomes" id="UP000032180">
    <property type="component" value="Chromosome 12"/>
</dbReference>
<sequence>MKTKGKDTPESIHLQLMKRDFGTTKN</sequence>
<reference evidence="3" key="2">
    <citation type="submission" date="2013-12" db="EMBL/GenBank/DDBJ databases">
        <authorList>
            <person name="Yu Y."/>
            <person name="Lee S."/>
            <person name="de Baynast K."/>
            <person name="Wissotski M."/>
            <person name="Liu L."/>
            <person name="Talag J."/>
            <person name="Goicoechea J."/>
            <person name="Angelova A."/>
            <person name="Jetty R."/>
            <person name="Kudrna D."/>
            <person name="Golser W."/>
            <person name="Rivera L."/>
            <person name="Zhang J."/>
            <person name="Wing R."/>
        </authorList>
    </citation>
    <scope>NUCLEOTIDE SEQUENCE</scope>
</reference>
<accession>A0A0D9Y1I1</accession>
<dbReference type="Gramene" id="LPERR12G15990.1">
    <property type="protein sequence ID" value="LPERR12G15990.1"/>
    <property type="gene ID" value="LPERR12G15990"/>
</dbReference>
<dbReference type="EnsemblPlants" id="LPERR12G15990.1">
    <property type="protein sequence ID" value="LPERR12G15990.1"/>
    <property type="gene ID" value="LPERR12G15990"/>
</dbReference>
<proteinExistence type="predicted"/>
<evidence type="ECO:0000313" key="3">
    <source>
        <dbReference type="Proteomes" id="UP000032180"/>
    </source>
</evidence>
<keyword evidence="3" id="KW-1185">Reference proteome</keyword>
<evidence type="ECO:0000256" key="1">
    <source>
        <dbReference type="SAM" id="MobiDB-lite"/>
    </source>
</evidence>
<evidence type="ECO:0000313" key="2">
    <source>
        <dbReference type="EnsemblPlants" id="LPERR12G15990.1"/>
    </source>
</evidence>
<feature type="compositionally biased region" description="Basic and acidic residues" evidence="1">
    <location>
        <begin position="1"/>
        <end position="10"/>
    </location>
</feature>
<dbReference type="HOGENOM" id="CLU_3417557_0_0_1"/>
<reference evidence="2" key="3">
    <citation type="submission" date="2015-04" db="UniProtKB">
        <authorList>
            <consortium name="EnsemblPlants"/>
        </authorList>
    </citation>
    <scope>IDENTIFICATION</scope>
</reference>
<feature type="region of interest" description="Disordered" evidence="1">
    <location>
        <begin position="1"/>
        <end position="26"/>
    </location>
</feature>
<dbReference type="AlphaFoldDB" id="A0A0D9Y1I1"/>
<feature type="compositionally biased region" description="Basic and acidic residues" evidence="1">
    <location>
        <begin position="17"/>
        <end position="26"/>
    </location>
</feature>
<name>A0A0D9Y1I1_9ORYZ</name>